<name>A0A5B8G0U7_9RHOB</name>
<sequence>MSLENFSAAAPRPAPRPTVDTAEMERALTRARSEAHARGYEEGAAAAMAAGDAELRMLLGQISEALADHDIGGQEARSAVLRALHPLIRSFAAAISPALARAGLAHEIADRLDAALRHAPQERVAILVAPEMAERLRSTLAPGVDIRPDPERRALEARIVWASGFDEIDLEASMAGALTAVDRFLAEAPPAEDTRKQTHG</sequence>
<dbReference type="KEGG" id="ppru:FDP22_23065"/>
<evidence type="ECO:0000256" key="1">
    <source>
        <dbReference type="SAM" id="MobiDB-lite"/>
    </source>
</evidence>
<dbReference type="Proteomes" id="UP000305888">
    <property type="component" value="Plasmid pD4M1D"/>
</dbReference>
<proteinExistence type="predicted"/>
<evidence type="ECO:0000313" key="2">
    <source>
        <dbReference type="EMBL" id="QDL94756.1"/>
    </source>
</evidence>
<keyword evidence="2" id="KW-0614">Plasmid</keyword>
<dbReference type="RefSeq" id="WP_138578650.1">
    <property type="nucleotide sequence ID" value="NZ_CP040822.1"/>
</dbReference>
<feature type="region of interest" description="Disordered" evidence="1">
    <location>
        <begin position="1"/>
        <end position="23"/>
    </location>
</feature>
<organism evidence="2 3">
    <name type="scientific">Paroceanicella profunda</name>
    <dbReference type="NCBI Taxonomy" id="2579971"/>
    <lineage>
        <taxon>Bacteria</taxon>
        <taxon>Pseudomonadati</taxon>
        <taxon>Pseudomonadota</taxon>
        <taxon>Alphaproteobacteria</taxon>
        <taxon>Rhodobacterales</taxon>
        <taxon>Paracoccaceae</taxon>
        <taxon>Paroceanicella</taxon>
    </lineage>
</organism>
<evidence type="ECO:0000313" key="3">
    <source>
        <dbReference type="Proteomes" id="UP000305888"/>
    </source>
</evidence>
<gene>
    <name evidence="2" type="ORF">FDP22_23065</name>
</gene>
<protein>
    <recommendedName>
        <fullName evidence="4">Flagellar assembly protein FliH/Type III secretion system HrpE domain-containing protein</fullName>
    </recommendedName>
</protein>
<dbReference type="OrthoDB" id="7876718at2"/>
<dbReference type="EMBL" id="CP040822">
    <property type="protein sequence ID" value="QDL94756.1"/>
    <property type="molecule type" value="Genomic_DNA"/>
</dbReference>
<geneLocation type="plasmid" evidence="3">
    <name>pd4m1d</name>
</geneLocation>
<keyword evidence="3" id="KW-1185">Reference proteome</keyword>
<dbReference type="AlphaFoldDB" id="A0A5B8G0U7"/>
<accession>A0A5B8G0U7</accession>
<reference evidence="2 3" key="1">
    <citation type="submission" date="2019-06" db="EMBL/GenBank/DDBJ databases">
        <title>Genome sequence of Rhodobacteraceae bacterium D4M1.</title>
        <authorList>
            <person name="Cao J."/>
        </authorList>
    </citation>
    <scope>NUCLEOTIDE SEQUENCE [LARGE SCALE GENOMIC DNA]</scope>
    <source>
        <strain evidence="2 3">D4M1</strain>
        <plasmid evidence="3">pd4m1d</plasmid>
    </source>
</reference>
<evidence type="ECO:0008006" key="4">
    <source>
        <dbReference type="Google" id="ProtNLM"/>
    </source>
</evidence>